<dbReference type="PANTHER" id="PTHR42711:SF18">
    <property type="entry name" value="ABC TRANSPORTER, ATP-BINDING PROTEIN"/>
    <property type="match status" value="1"/>
</dbReference>
<dbReference type="GO" id="GO:0016887">
    <property type="term" value="F:ATP hydrolysis activity"/>
    <property type="evidence" value="ECO:0007669"/>
    <property type="project" value="InterPro"/>
</dbReference>
<keyword evidence="3 5" id="KW-0067">ATP-binding</keyword>
<dbReference type="Gene3D" id="3.40.50.300">
    <property type="entry name" value="P-loop containing nucleotide triphosphate hydrolases"/>
    <property type="match status" value="1"/>
</dbReference>
<dbReference type="Pfam" id="PF00005">
    <property type="entry name" value="ABC_tran"/>
    <property type="match status" value="1"/>
</dbReference>
<evidence type="ECO:0000313" key="6">
    <source>
        <dbReference type="Proteomes" id="UP001451606"/>
    </source>
</evidence>
<evidence type="ECO:0000313" key="5">
    <source>
        <dbReference type="EMBL" id="WYY00752.1"/>
    </source>
</evidence>
<dbReference type="SUPFAM" id="SSF52540">
    <property type="entry name" value="P-loop containing nucleoside triphosphate hydrolases"/>
    <property type="match status" value="1"/>
</dbReference>
<dbReference type="KEGG" id="omr:OXIME_001335"/>
<sequence length="315" mass="35524">MKSDFAIYTKDLVKVYDGGKVAVDKLNLGINYNEIYGFLGKNGAGKSTTIKILTTLMNPTSGEAQVLGMDVRKKANAIRKRIGVVQQDESFDFTTVENNLKVYSMLWEVDGETAKTRINEMMDLFDLEEVRKKRAFEISGGQKKRLQVAREFLHDMDLVFLDEPTVGMDPEMRRRVLDYITHRARGGLTVLFTTQILEEADYICDRIGIMVNGSIRAEGTSSFLKEKFGKLKEIHVKLSGNSDKDLKRKVIDELSSIEGVEEARLDGDSVFVLGYEIPKKIAKIAMVFERHDLGIESMESSEPSLDDVFLKVVNS</sequence>
<dbReference type="AlphaFoldDB" id="A0AAX4NIS4"/>
<dbReference type="PANTHER" id="PTHR42711">
    <property type="entry name" value="ABC TRANSPORTER ATP-BINDING PROTEIN"/>
    <property type="match status" value="1"/>
</dbReference>
<dbReference type="InterPro" id="IPR050763">
    <property type="entry name" value="ABC_transporter_ATP-binding"/>
</dbReference>
<organism evidence="5 6">
    <name type="scientific">Oxyplasma meridianum</name>
    <dbReference type="NCBI Taxonomy" id="3073602"/>
    <lineage>
        <taxon>Archaea</taxon>
        <taxon>Methanobacteriati</taxon>
        <taxon>Thermoplasmatota</taxon>
        <taxon>Thermoplasmata</taxon>
        <taxon>Thermoplasmatales</taxon>
        <taxon>Thermoplasmataceae</taxon>
        <taxon>Oxyplasma</taxon>
    </lineage>
</organism>
<dbReference type="PROSITE" id="PS00211">
    <property type="entry name" value="ABC_TRANSPORTER_1"/>
    <property type="match status" value="1"/>
</dbReference>
<dbReference type="EMBL" id="CP133772">
    <property type="protein sequence ID" value="WYY00752.1"/>
    <property type="molecule type" value="Genomic_DNA"/>
</dbReference>
<evidence type="ECO:0000259" key="4">
    <source>
        <dbReference type="PROSITE" id="PS50893"/>
    </source>
</evidence>
<gene>
    <name evidence="5" type="ORF">OXIME_001335</name>
</gene>
<dbReference type="SMART" id="SM00382">
    <property type="entry name" value="AAA"/>
    <property type="match status" value="1"/>
</dbReference>
<feature type="domain" description="ABC transporter" evidence="4">
    <location>
        <begin position="7"/>
        <end position="237"/>
    </location>
</feature>
<dbReference type="InterPro" id="IPR027417">
    <property type="entry name" value="P-loop_NTPase"/>
</dbReference>
<accession>A0AAX4NIS4</accession>
<dbReference type="GO" id="GO:0005524">
    <property type="term" value="F:ATP binding"/>
    <property type="evidence" value="ECO:0007669"/>
    <property type="project" value="UniProtKB-KW"/>
</dbReference>
<evidence type="ECO:0000256" key="3">
    <source>
        <dbReference type="ARBA" id="ARBA00022840"/>
    </source>
</evidence>
<dbReference type="RefSeq" id="WP_393971082.1">
    <property type="nucleotide sequence ID" value="NZ_CP133772.1"/>
</dbReference>
<evidence type="ECO:0000256" key="1">
    <source>
        <dbReference type="ARBA" id="ARBA00022448"/>
    </source>
</evidence>
<dbReference type="PROSITE" id="PS50893">
    <property type="entry name" value="ABC_TRANSPORTER_2"/>
    <property type="match status" value="1"/>
</dbReference>
<reference evidence="5 6" key="1">
    <citation type="submission" date="2023-09" db="EMBL/GenBank/DDBJ databases">
        <authorList>
            <person name="Golyshina O.V."/>
            <person name="Lunev E.A."/>
            <person name="Bargiela R."/>
            <person name="Gaines M.C."/>
            <person name="Daum B."/>
            <person name="Bale N.J."/>
            <person name="Koenen M."/>
            <person name="Sinninghe Damst J.S."/>
            <person name="Yakimov M."/>
            <person name="Golyshin P.N."/>
        </authorList>
    </citation>
    <scope>NUCLEOTIDE SEQUENCE [LARGE SCALE GENOMIC DNA]</scope>
    <source>
        <strain evidence="5 6">M1</strain>
    </source>
</reference>
<keyword evidence="6" id="KW-1185">Reference proteome</keyword>
<dbReference type="GeneID" id="95968072"/>
<evidence type="ECO:0000256" key="2">
    <source>
        <dbReference type="ARBA" id="ARBA00022741"/>
    </source>
</evidence>
<protein>
    <submittedName>
        <fullName evidence="5">ABC transporter ATP-binding protein</fullName>
    </submittedName>
</protein>
<dbReference type="Proteomes" id="UP001451606">
    <property type="component" value="Chromosome"/>
</dbReference>
<name>A0AAX4NIS4_9ARCH</name>
<keyword evidence="2" id="KW-0547">Nucleotide-binding</keyword>
<dbReference type="InterPro" id="IPR017871">
    <property type="entry name" value="ABC_transporter-like_CS"/>
</dbReference>
<proteinExistence type="predicted"/>
<dbReference type="InterPro" id="IPR003593">
    <property type="entry name" value="AAA+_ATPase"/>
</dbReference>
<dbReference type="InterPro" id="IPR003439">
    <property type="entry name" value="ABC_transporter-like_ATP-bd"/>
</dbReference>
<keyword evidence="1" id="KW-0813">Transport</keyword>